<dbReference type="RefSeq" id="WP_147045125.1">
    <property type="nucleotide sequence ID" value="NZ_BJZV01000002.1"/>
</dbReference>
<gene>
    <name evidence="5" type="ORF">MGN01_06490</name>
</gene>
<dbReference type="InterPro" id="IPR029000">
    <property type="entry name" value="Cyclophilin-like_dom_sf"/>
</dbReference>
<evidence type="ECO:0000313" key="6">
    <source>
        <dbReference type="Proteomes" id="UP000321750"/>
    </source>
</evidence>
<dbReference type="PANTHER" id="PTHR34698">
    <property type="entry name" value="5-OXOPROLINASE SUBUNIT B"/>
    <property type="match status" value="1"/>
</dbReference>
<dbReference type="SUPFAM" id="SSF50891">
    <property type="entry name" value="Cyclophilin-like"/>
    <property type="match status" value="1"/>
</dbReference>
<keyword evidence="1" id="KW-0547">Nucleotide-binding</keyword>
<dbReference type="NCBIfam" id="TIGR00370">
    <property type="entry name" value="5-oxoprolinase subunit PxpB"/>
    <property type="match status" value="1"/>
</dbReference>
<evidence type="ECO:0000256" key="3">
    <source>
        <dbReference type="ARBA" id="ARBA00022840"/>
    </source>
</evidence>
<dbReference type="Gene3D" id="2.40.100.10">
    <property type="entry name" value="Cyclophilin-like"/>
    <property type="match status" value="1"/>
</dbReference>
<dbReference type="AlphaFoldDB" id="A0A512JFS7"/>
<dbReference type="PANTHER" id="PTHR34698:SF2">
    <property type="entry name" value="5-OXOPROLINASE SUBUNIT B"/>
    <property type="match status" value="1"/>
</dbReference>
<evidence type="ECO:0000259" key="4">
    <source>
        <dbReference type="SMART" id="SM00796"/>
    </source>
</evidence>
<dbReference type="Pfam" id="PF02682">
    <property type="entry name" value="CT_C_D"/>
    <property type="match status" value="1"/>
</dbReference>
<evidence type="ECO:0000256" key="1">
    <source>
        <dbReference type="ARBA" id="ARBA00022741"/>
    </source>
</evidence>
<evidence type="ECO:0000256" key="2">
    <source>
        <dbReference type="ARBA" id="ARBA00022801"/>
    </source>
</evidence>
<protein>
    <submittedName>
        <fullName evidence="5">Allophanate hydrolase</fullName>
    </submittedName>
</protein>
<dbReference type="Proteomes" id="UP000321750">
    <property type="component" value="Unassembled WGS sequence"/>
</dbReference>
<keyword evidence="2 5" id="KW-0378">Hydrolase</keyword>
<dbReference type="InterPro" id="IPR010016">
    <property type="entry name" value="PxpB"/>
</dbReference>
<dbReference type="OrthoDB" id="9778567at2"/>
<dbReference type="EMBL" id="BJZV01000002">
    <property type="protein sequence ID" value="GEP08804.1"/>
    <property type="molecule type" value="Genomic_DNA"/>
</dbReference>
<comment type="caution">
    <text evidence="5">The sequence shown here is derived from an EMBL/GenBank/DDBJ whole genome shotgun (WGS) entry which is preliminary data.</text>
</comment>
<keyword evidence="6" id="KW-1185">Reference proteome</keyword>
<dbReference type="SUPFAM" id="SSF160467">
    <property type="entry name" value="PH0987 N-terminal domain-like"/>
    <property type="match status" value="1"/>
</dbReference>
<evidence type="ECO:0000313" key="5">
    <source>
        <dbReference type="EMBL" id="GEP08804.1"/>
    </source>
</evidence>
<dbReference type="GO" id="GO:0005524">
    <property type="term" value="F:ATP binding"/>
    <property type="evidence" value="ECO:0007669"/>
    <property type="project" value="UniProtKB-KW"/>
</dbReference>
<dbReference type="InterPro" id="IPR003833">
    <property type="entry name" value="CT_C_D"/>
</dbReference>
<accession>A0A512JFS7</accession>
<reference evidence="5 6" key="1">
    <citation type="submission" date="2019-07" db="EMBL/GenBank/DDBJ databases">
        <title>Whole genome shotgun sequence of Methylobacterium gnaphalii NBRC 107716.</title>
        <authorList>
            <person name="Hosoyama A."/>
            <person name="Uohara A."/>
            <person name="Ohji S."/>
            <person name="Ichikawa N."/>
        </authorList>
    </citation>
    <scope>NUCLEOTIDE SEQUENCE [LARGE SCALE GENOMIC DNA]</scope>
    <source>
        <strain evidence="5 6">NBRC 107716</strain>
    </source>
</reference>
<feature type="domain" description="Carboxyltransferase" evidence="4">
    <location>
        <begin position="6"/>
        <end position="206"/>
    </location>
</feature>
<sequence length="241" mass="25459">MTLQYPRLLACGDTAFTIEFGDTIDAELNATVLALDAKLAETQLPGLVETVPTYRSLTVHCDPVAVDPAELGRQVLALARAGLRPPKPGRSWRIPVVYGGEFGIDLSSVAQHHGLSPDEVIARHAGGEYRVAMLGFLPGYAYLSGLDPALALPRRPTPRALTPAGTISIGGVQALVASIAAPSGWHLLGRTPVRIFMPGREPTFLLQPGDAVRFEPTGADRWAALDRAAAAGDAVAERVDA</sequence>
<dbReference type="SMART" id="SM00796">
    <property type="entry name" value="AHS1"/>
    <property type="match status" value="1"/>
</dbReference>
<proteinExistence type="predicted"/>
<organism evidence="5 6">
    <name type="scientific">Methylobacterium gnaphalii</name>
    <dbReference type="NCBI Taxonomy" id="1010610"/>
    <lineage>
        <taxon>Bacteria</taxon>
        <taxon>Pseudomonadati</taxon>
        <taxon>Pseudomonadota</taxon>
        <taxon>Alphaproteobacteria</taxon>
        <taxon>Hyphomicrobiales</taxon>
        <taxon>Methylobacteriaceae</taxon>
        <taxon>Methylobacterium</taxon>
    </lineage>
</organism>
<dbReference type="GO" id="GO:0016787">
    <property type="term" value="F:hydrolase activity"/>
    <property type="evidence" value="ECO:0007669"/>
    <property type="project" value="UniProtKB-KW"/>
</dbReference>
<dbReference type="Gene3D" id="3.30.1360.40">
    <property type="match status" value="1"/>
</dbReference>
<name>A0A512JFS7_9HYPH</name>
<keyword evidence="3" id="KW-0067">ATP-binding</keyword>